<evidence type="ECO:0000256" key="2">
    <source>
        <dbReference type="SAM" id="MobiDB-lite"/>
    </source>
</evidence>
<accession>A0A0G4EHH3</accession>
<feature type="region of interest" description="Disordered" evidence="2">
    <location>
        <begin position="960"/>
        <end position="980"/>
    </location>
</feature>
<evidence type="ECO:0000313" key="3">
    <source>
        <dbReference type="EMBL" id="CEL95630.1"/>
    </source>
</evidence>
<evidence type="ECO:0000313" key="4">
    <source>
        <dbReference type="Proteomes" id="UP000041254"/>
    </source>
</evidence>
<dbReference type="GO" id="GO:0051015">
    <property type="term" value="F:actin filament binding"/>
    <property type="evidence" value="ECO:0007669"/>
    <property type="project" value="TreeGrafter"/>
</dbReference>
<feature type="compositionally biased region" description="Polar residues" evidence="2">
    <location>
        <begin position="509"/>
        <end position="518"/>
    </location>
</feature>
<dbReference type="PANTHER" id="PTHR45615">
    <property type="entry name" value="MYOSIN HEAVY CHAIN, NON-MUSCLE"/>
    <property type="match status" value="1"/>
</dbReference>
<feature type="compositionally biased region" description="Low complexity" evidence="2">
    <location>
        <begin position="519"/>
        <end position="556"/>
    </location>
</feature>
<dbReference type="GO" id="GO:0016460">
    <property type="term" value="C:myosin II complex"/>
    <property type="evidence" value="ECO:0007669"/>
    <property type="project" value="TreeGrafter"/>
</dbReference>
<dbReference type="PANTHER" id="PTHR45615:SF40">
    <property type="entry name" value="MYOSIN HEAVY CHAIN, NON-MUSCLE"/>
    <property type="match status" value="1"/>
</dbReference>
<feature type="coiled-coil region" evidence="1">
    <location>
        <begin position="419"/>
        <end position="460"/>
    </location>
</feature>
<dbReference type="SUPFAM" id="SSF75704">
    <property type="entry name" value="Mitotic arrest deficient-like 1, Mad1"/>
    <property type="match status" value="1"/>
</dbReference>
<feature type="compositionally biased region" description="Polar residues" evidence="2">
    <location>
        <begin position="696"/>
        <end position="718"/>
    </location>
</feature>
<feature type="region of interest" description="Disordered" evidence="2">
    <location>
        <begin position="327"/>
        <end position="347"/>
    </location>
</feature>
<dbReference type="AlphaFoldDB" id="A0A0G4EHH3"/>
<keyword evidence="4" id="KW-1185">Reference proteome</keyword>
<reference evidence="3 4" key="1">
    <citation type="submission" date="2014-11" db="EMBL/GenBank/DDBJ databases">
        <authorList>
            <person name="Zhu J."/>
            <person name="Qi W."/>
            <person name="Song R."/>
        </authorList>
    </citation>
    <scope>NUCLEOTIDE SEQUENCE [LARGE SCALE GENOMIC DNA]</scope>
</reference>
<feature type="compositionally biased region" description="Basic and acidic residues" evidence="2">
    <location>
        <begin position="336"/>
        <end position="347"/>
    </location>
</feature>
<feature type="region of interest" description="Disordered" evidence="2">
    <location>
        <begin position="1"/>
        <end position="26"/>
    </location>
</feature>
<feature type="region of interest" description="Disordered" evidence="2">
    <location>
        <begin position="44"/>
        <end position="115"/>
    </location>
</feature>
<proteinExistence type="predicted"/>
<feature type="compositionally biased region" description="Basic and acidic residues" evidence="2">
    <location>
        <begin position="66"/>
        <end position="104"/>
    </location>
</feature>
<feature type="region of interest" description="Disordered" evidence="2">
    <location>
        <begin position="651"/>
        <end position="742"/>
    </location>
</feature>
<feature type="coiled-coil region" evidence="1">
    <location>
        <begin position="816"/>
        <end position="850"/>
    </location>
</feature>
<dbReference type="GO" id="GO:0005737">
    <property type="term" value="C:cytoplasm"/>
    <property type="evidence" value="ECO:0007669"/>
    <property type="project" value="TreeGrafter"/>
</dbReference>
<gene>
    <name evidence="3" type="ORF">Vbra_4959</name>
</gene>
<name>A0A0G4EHH3_VITBC</name>
<protein>
    <submittedName>
        <fullName evidence="3">Uncharacterized protein</fullName>
    </submittedName>
</protein>
<dbReference type="VEuPathDB" id="CryptoDB:Vbra_4959"/>
<feature type="region of interest" description="Disordered" evidence="2">
    <location>
        <begin position="864"/>
        <end position="891"/>
    </location>
</feature>
<dbReference type="Proteomes" id="UP000041254">
    <property type="component" value="Unassembled WGS sequence"/>
</dbReference>
<dbReference type="Gene3D" id="1.20.5.340">
    <property type="match status" value="1"/>
</dbReference>
<feature type="compositionally biased region" description="Basic and acidic residues" evidence="2">
    <location>
        <begin position="10"/>
        <end position="26"/>
    </location>
</feature>
<evidence type="ECO:0000256" key="1">
    <source>
        <dbReference type="SAM" id="Coils"/>
    </source>
</evidence>
<organism evidence="3 4">
    <name type="scientific">Vitrella brassicaformis (strain CCMP3155)</name>
    <dbReference type="NCBI Taxonomy" id="1169540"/>
    <lineage>
        <taxon>Eukaryota</taxon>
        <taxon>Sar</taxon>
        <taxon>Alveolata</taxon>
        <taxon>Colpodellida</taxon>
        <taxon>Vitrellaceae</taxon>
        <taxon>Vitrella</taxon>
    </lineage>
</organism>
<dbReference type="GO" id="GO:0032982">
    <property type="term" value="C:myosin filament"/>
    <property type="evidence" value="ECO:0007669"/>
    <property type="project" value="TreeGrafter"/>
</dbReference>
<dbReference type="GO" id="GO:0000146">
    <property type="term" value="F:microfilament motor activity"/>
    <property type="evidence" value="ECO:0007669"/>
    <property type="project" value="TreeGrafter"/>
</dbReference>
<feature type="coiled-coil region" evidence="1">
    <location>
        <begin position="189"/>
        <end position="284"/>
    </location>
</feature>
<sequence length="1020" mass="114091">MTIAEEGEEGDGRRDEGKKNVEQRIDDMEHRVSDLLRSASDINAQFAARRRGGFPSRDSLQPRSSHSTDQRHSDPTDERSKSFEETAGETAHEENTRRKTDVQPERQSGGGSLLADWSSVMSMKSGDQLRDRFQSVVVTGKMFSLIKVLTSLQRGVEMIDMDEEDLDELQTLQVHRSGGPIGLLDGGKSQQLARELEEEKTRRTEAEKELAETQNRLVQLQSEMEEIRTSTLIKELRRVGAENDELTEQLERTEVVLGDFAQRDVGLEEEVASLRRTIAALKKRRHSNRSLRRESAASSGGYEAEWDSMVEEIGFLRREGERLKEENANLRTQLSRQDRASRSSEDEIAKMSLDNLERQKSQLMRENERLKQQVTDLQESLDKMSGHDDGAVKDLEQMALNATLPPAVKRADSQQKIEMRRMQSRLLGLQSNLIDLEKAKHALEERNRLLQKEKDEVTALLHARNQRNMTIFGDRTSITRLSLSDGANLDRQLLRADVTPRASRESRPESQGGNDRQNVSPSSAAPAVPRLPLAPKSLSDELSSALQDDSAASADDPVVPSPREPLNALINRDLWRAASAELPRRSRDDDEVELILRENLRSVTSENLDLKRRIQHLEGTLRGITRGRQKDKAINKLQRLKEEIVPVGVVGNRLTKRSPPQSTGRRKTVTLIEDESSKAGRRASRPKPSPLRLNSHRPSTTSSPDPLANSRSPTTPDSQSDRRRASSVYGAMTPGRPSGSMAATPRFVAQMEKMQDLIKEIVSQRPDIFGAISPSLALGGTGDRDMLHSMMLNSSNSEDSSSENISPRNLYFDDLANATGDTLRRQMHRIEELEREIDALREENRQLRENHGEGRHVRIVVNRRGSNDAAAPGGGIIRTPTFDGAGSHQSAPLSILSCHSRAAAGAGGKTQTPPQLESLHTLQQHIQQMKTSLRRLEHLGGDFDQAMQELDRAMVMNEPPRRAHKSAPPPSKPQPQGEARGCLVIKSPPLIIRYADTDHRYAYPRSFLCILCLPVPHFAG</sequence>
<dbReference type="EMBL" id="CDMY01000234">
    <property type="protein sequence ID" value="CEL95630.1"/>
    <property type="molecule type" value="Genomic_DNA"/>
</dbReference>
<dbReference type="InParanoid" id="A0A0G4EHH3"/>
<keyword evidence="1" id="KW-0175">Coiled coil</keyword>
<feature type="region of interest" description="Disordered" evidence="2">
    <location>
        <begin position="492"/>
        <end position="565"/>
    </location>
</feature>